<comment type="function">
    <text evidence="1 14">Catalyzes the ferredoxin-dependent oxidative decarboxylation of arylpyruvates.</text>
</comment>
<accession>A0A212ITJ6</accession>
<dbReference type="SUPFAM" id="SSF52922">
    <property type="entry name" value="TK C-terminal domain-like"/>
    <property type="match status" value="1"/>
</dbReference>
<organism evidence="16">
    <name type="scientific">uncultured delta proteobacterium</name>
    <dbReference type="NCBI Taxonomy" id="34034"/>
    <lineage>
        <taxon>Bacteria</taxon>
        <taxon>Deltaproteobacteria</taxon>
        <taxon>environmental samples</taxon>
    </lineage>
</organism>
<dbReference type="InterPro" id="IPR029061">
    <property type="entry name" value="THDP-binding"/>
</dbReference>
<evidence type="ECO:0000256" key="13">
    <source>
        <dbReference type="ARBA" id="ARBA00048332"/>
    </source>
</evidence>
<protein>
    <recommendedName>
        <fullName evidence="4 14">Indolepyruvate oxidoreductase subunit IorA</fullName>
        <shortName evidence="14">IOR</shortName>
        <ecNumber evidence="3 14">1.2.7.8</ecNumber>
    </recommendedName>
    <alternativeName>
        <fullName evidence="12 14">Indolepyruvate ferredoxin oxidoreductase subunit alpha</fullName>
    </alternativeName>
</protein>
<dbReference type="AlphaFoldDB" id="A0A212ITJ6"/>
<evidence type="ECO:0000256" key="3">
    <source>
        <dbReference type="ARBA" id="ARBA00012812"/>
    </source>
</evidence>
<sequence>MIHPVLAQDAGPHLLLGNEAIVRGALEAGINYVTCYPGTPSSEVPDTFRAIASCGRFAMEYSANEKVALEVGGGAALAGAMTLTTMKHVGVNVAADPLMTMTTLGLPGGLVLLSADDPGCHSSQNEQDNRTYARFAQMPCFEPATAQEAKDMAKDALLLARQTGQPVMLRTTTRVNHLRGPVTYGPLPASPAPIVPFTKNPRRFVPVPAVSRQQHRELVKNLEAIRETAENSAWNREHGKGRIGVIASGISRAYLHDAIAAEGWQDEFRILELGFTWPLPVKRIEAFLRSVDKVLILEESEPLLERDILALARRQGIGTEIFGKGGPLTVFTEYTMPMVREALAAVLGKKDTGSFSCATPPQNLPQRPPTLCAGCAHRAVYYAVRRTFGDDAIYSSDIGCYTLGLVPPLSAADFLFCMGSSISAGSGFARFSENPVIAFIGDSTFFHSGMTGLVNAVFNRHNVIMVILDNGTTAMTGHQPNPGVDQNVLGDGCVHLDIESIVRGIGVEHVRKIKPYNVKATLAAFEEAKAMTGVRVIIAEEPCVLYARRTLKKKRNQTAYVAVQGDGAQKVAETLACPSFFRQGGDVAVDEGLCAGCMVCMQISPDFKARKKEVQ</sequence>
<dbReference type="GO" id="GO:0030976">
    <property type="term" value="F:thiamine pyrophosphate binding"/>
    <property type="evidence" value="ECO:0007669"/>
    <property type="project" value="InterPro"/>
</dbReference>
<evidence type="ECO:0000256" key="8">
    <source>
        <dbReference type="ARBA" id="ARBA00022982"/>
    </source>
</evidence>
<keyword evidence="7 14" id="KW-0479">Metal-binding</keyword>
<dbReference type="GO" id="GO:0046872">
    <property type="term" value="F:metal ion binding"/>
    <property type="evidence" value="ECO:0007669"/>
    <property type="project" value="UniProtKB-UniRule"/>
</dbReference>
<dbReference type="InterPro" id="IPR009014">
    <property type="entry name" value="Transketo_C/PFOR_II"/>
</dbReference>
<evidence type="ECO:0000256" key="12">
    <source>
        <dbReference type="ARBA" id="ARBA00030514"/>
    </source>
</evidence>
<proteinExistence type="predicted"/>
<keyword evidence="8 14" id="KW-0249">Electron transport</keyword>
<dbReference type="Pfam" id="PF02775">
    <property type="entry name" value="TPP_enzyme_C"/>
    <property type="match status" value="1"/>
</dbReference>
<dbReference type="PIRSF" id="PIRSF006439">
    <property type="entry name" value="Indolepyruvate_ferr_oxidored"/>
    <property type="match status" value="1"/>
</dbReference>
<evidence type="ECO:0000256" key="1">
    <source>
        <dbReference type="ARBA" id="ARBA00002995"/>
    </source>
</evidence>
<dbReference type="InterPro" id="IPR002880">
    <property type="entry name" value="Pyrv_Fd/Flavodoxin_OxRdtase_N"/>
</dbReference>
<evidence type="ECO:0000256" key="11">
    <source>
        <dbReference type="ARBA" id="ARBA00023014"/>
    </source>
</evidence>
<reference evidence="16" key="1">
    <citation type="submission" date="2016-04" db="EMBL/GenBank/DDBJ databases">
        <authorList>
            <person name="Evans L.H."/>
            <person name="Alamgir A."/>
            <person name="Owens N."/>
            <person name="Weber N.D."/>
            <person name="Virtaneva K."/>
            <person name="Barbian K."/>
            <person name="Babar A."/>
            <person name="Rosenke K."/>
        </authorList>
    </citation>
    <scope>NUCLEOTIDE SEQUENCE</scope>
    <source>
        <strain evidence="16">86</strain>
    </source>
</reference>
<evidence type="ECO:0000256" key="7">
    <source>
        <dbReference type="ARBA" id="ARBA00022723"/>
    </source>
</evidence>
<dbReference type="PANTHER" id="PTHR43710">
    <property type="entry name" value="2-HYDROXYACYL-COA LYASE"/>
    <property type="match status" value="1"/>
</dbReference>
<evidence type="ECO:0000259" key="15">
    <source>
        <dbReference type="PROSITE" id="PS51379"/>
    </source>
</evidence>
<evidence type="ECO:0000256" key="10">
    <source>
        <dbReference type="ARBA" id="ARBA00023004"/>
    </source>
</evidence>
<dbReference type="PROSITE" id="PS51379">
    <property type="entry name" value="4FE4S_FER_2"/>
    <property type="match status" value="1"/>
</dbReference>
<keyword evidence="16" id="KW-0670">Pyruvate</keyword>
<dbReference type="InterPro" id="IPR045025">
    <property type="entry name" value="HACL1-like"/>
</dbReference>
<dbReference type="InterPro" id="IPR017896">
    <property type="entry name" value="4Fe4S_Fe-S-bd"/>
</dbReference>
<feature type="domain" description="4Fe-4S ferredoxin-type" evidence="15">
    <location>
        <begin position="585"/>
        <end position="615"/>
    </location>
</feature>
<comment type="subunit">
    <text evidence="2">Heterodimer of the IorA and IorB subunits.</text>
</comment>
<evidence type="ECO:0000256" key="9">
    <source>
        <dbReference type="ARBA" id="ARBA00023002"/>
    </source>
</evidence>
<dbReference type="EMBL" id="FLUQ01000001">
    <property type="protein sequence ID" value="SBV90497.1"/>
    <property type="molecule type" value="Genomic_DNA"/>
</dbReference>
<evidence type="ECO:0000256" key="2">
    <source>
        <dbReference type="ARBA" id="ARBA00011238"/>
    </source>
</evidence>
<dbReference type="InterPro" id="IPR011766">
    <property type="entry name" value="TPP_enzyme_TPP-bd"/>
</dbReference>
<dbReference type="GO" id="GO:0051539">
    <property type="term" value="F:4 iron, 4 sulfur cluster binding"/>
    <property type="evidence" value="ECO:0007669"/>
    <property type="project" value="UniProtKB-UniRule"/>
</dbReference>
<keyword evidence="5 14" id="KW-0813">Transport</keyword>
<dbReference type="CDD" id="cd07034">
    <property type="entry name" value="TPP_PYR_PFOR_IOR-alpha_like"/>
    <property type="match status" value="1"/>
</dbReference>
<name>A0A212ITJ6_9DELT</name>
<comment type="catalytic activity">
    <reaction evidence="13 14">
        <text>indole-3-pyruvate + 2 oxidized [2Fe-2S]-[ferredoxin] + CoA = (indol-3-yl)acetyl-CoA + 2 reduced [2Fe-2S]-[ferredoxin] + CO2 + H(+)</text>
        <dbReference type="Rhea" id="RHEA:12645"/>
        <dbReference type="Rhea" id="RHEA-COMP:10000"/>
        <dbReference type="Rhea" id="RHEA-COMP:10001"/>
        <dbReference type="ChEBI" id="CHEBI:15378"/>
        <dbReference type="ChEBI" id="CHEBI:16526"/>
        <dbReference type="ChEBI" id="CHEBI:17640"/>
        <dbReference type="ChEBI" id="CHEBI:33737"/>
        <dbReference type="ChEBI" id="CHEBI:33738"/>
        <dbReference type="ChEBI" id="CHEBI:57271"/>
        <dbReference type="ChEBI" id="CHEBI:57287"/>
        <dbReference type="EC" id="1.2.7.8"/>
    </reaction>
</comment>
<keyword evidence="10 14" id="KW-0408">Iron</keyword>
<dbReference type="Gene3D" id="3.40.50.970">
    <property type="match status" value="2"/>
</dbReference>
<comment type="cofactor">
    <cofactor evidence="14">
        <name>[4Fe-4S] cluster</name>
        <dbReference type="ChEBI" id="CHEBI:49883"/>
    </cofactor>
    <text evidence="14">Binds 2 [4Fe-4S] clusters. In this family the first cluster has a non-standard and varying [4Fe-4S] binding motif CX(2)CX(2)CX(4-5)CP.</text>
</comment>
<evidence type="ECO:0000256" key="4">
    <source>
        <dbReference type="ARBA" id="ARBA00017710"/>
    </source>
</evidence>
<evidence type="ECO:0000256" key="6">
    <source>
        <dbReference type="ARBA" id="ARBA00022485"/>
    </source>
</evidence>
<dbReference type="CDD" id="cd02008">
    <property type="entry name" value="TPP_IOR_alpha"/>
    <property type="match status" value="1"/>
</dbReference>
<dbReference type="Pfam" id="PF01855">
    <property type="entry name" value="POR_N"/>
    <property type="match status" value="1"/>
</dbReference>
<keyword evidence="9 14" id="KW-0560">Oxidoreductase</keyword>
<keyword evidence="6 14" id="KW-0004">4Fe-4S</keyword>
<dbReference type="InterPro" id="IPR017721">
    <property type="entry name" value="IorA"/>
</dbReference>
<dbReference type="EC" id="1.2.7.8" evidence="3 14"/>
<keyword evidence="11 14" id="KW-0411">Iron-sulfur</keyword>
<evidence type="ECO:0000256" key="14">
    <source>
        <dbReference type="PIRNR" id="PIRNR006439"/>
    </source>
</evidence>
<dbReference type="PANTHER" id="PTHR43710:SF7">
    <property type="entry name" value="INDOLEPYRUVATE OXIDOREDUCTASE SUBUNIT IORA"/>
    <property type="match status" value="1"/>
</dbReference>
<evidence type="ECO:0000313" key="16">
    <source>
        <dbReference type="EMBL" id="SBV90497.1"/>
    </source>
</evidence>
<dbReference type="SUPFAM" id="SSF52518">
    <property type="entry name" value="Thiamin diphosphate-binding fold (THDP-binding)"/>
    <property type="match status" value="2"/>
</dbReference>
<evidence type="ECO:0000256" key="5">
    <source>
        <dbReference type="ARBA" id="ARBA00022448"/>
    </source>
</evidence>
<gene>
    <name evidence="16" type="primary">iorA</name>
    <name evidence="16" type="ORF">KL86DPRO_10039</name>
</gene>
<dbReference type="NCBIfam" id="TIGR03336">
    <property type="entry name" value="IOR_alpha"/>
    <property type="match status" value="1"/>
</dbReference>
<dbReference type="FunFam" id="3.40.50.970:FF:000039">
    <property type="entry name" value="Indolepyruvate oxidoreductase subunit IorA"/>
    <property type="match status" value="1"/>
</dbReference>
<dbReference type="GO" id="GO:0043805">
    <property type="term" value="F:indolepyruvate ferredoxin oxidoreductase activity"/>
    <property type="evidence" value="ECO:0007669"/>
    <property type="project" value="UniProtKB-UniRule"/>
</dbReference>